<dbReference type="EMBL" id="GGEC01070027">
    <property type="protein sequence ID" value="MBX50511.1"/>
    <property type="molecule type" value="Transcribed_RNA"/>
</dbReference>
<dbReference type="AlphaFoldDB" id="A0A2P2P7C6"/>
<sequence>MFRSSYNFINFTLSIDCKFSEIGQNQ</sequence>
<evidence type="ECO:0000313" key="1">
    <source>
        <dbReference type="EMBL" id="MBX50511.1"/>
    </source>
</evidence>
<proteinExistence type="predicted"/>
<name>A0A2P2P7C6_RHIMU</name>
<reference evidence="1" key="1">
    <citation type="submission" date="2018-02" db="EMBL/GenBank/DDBJ databases">
        <title>Rhizophora mucronata_Transcriptome.</title>
        <authorList>
            <person name="Meera S.P."/>
            <person name="Sreeshan A."/>
            <person name="Augustine A."/>
        </authorList>
    </citation>
    <scope>NUCLEOTIDE SEQUENCE</scope>
    <source>
        <tissue evidence="1">Leaf</tissue>
    </source>
</reference>
<organism evidence="1">
    <name type="scientific">Rhizophora mucronata</name>
    <name type="common">Asiatic mangrove</name>
    <dbReference type="NCBI Taxonomy" id="61149"/>
    <lineage>
        <taxon>Eukaryota</taxon>
        <taxon>Viridiplantae</taxon>
        <taxon>Streptophyta</taxon>
        <taxon>Embryophyta</taxon>
        <taxon>Tracheophyta</taxon>
        <taxon>Spermatophyta</taxon>
        <taxon>Magnoliopsida</taxon>
        <taxon>eudicotyledons</taxon>
        <taxon>Gunneridae</taxon>
        <taxon>Pentapetalae</taxon>
        <taxon>rosids</taxon>
        <taxon>fabids</taxon>
        <taxon>Malpighiales</taxon>
        <taxon>Rhizophoraceae</taxon>
        <taxon>Rhizophora</taxon>
    </lineage>
</organism>
<protein>
    <submittedName>
        <fullName evidence="1">Uncharacterized protein</fullName>
    </submittedName>
</protein>
<accession>A0A2P2P7C6</accession>